<evidence type="ECO:0000256" key="2">
    <source>
        <dbReference type="ARBA" id="ARBA00022630"/>
    </source>
</evidence>
<evidence type="ECO:0000256" key="4">
    <source>
        <dbReference type="ARBA" id="ARBA00022857"/>
    </source>
</evidence>
<organism evidence="8 9">
    <name type="scientific">Mesorhizobium qingshengii</name>
    <dbReference type="NCBI Taxonomy" id="1165689"/>
    <lineage>
        <taxon>Bacteria</taxon>
        <taxon>Pseudomonadati</taxon>
        <taxon>Pseudomonadota</taxon>
        <taxon>Alphaproteobacteria</taxon>
        <taxon>Hyphomicrobiales</taxon>
        <taxon>Phyllobacteriaceae</taxon>
        <taxon>Mesorhizobium</taxon>
    </lineage>
</organism>
<comment type="caution">
    <text evidence="8">The sequence shown here is derived from an EMBL/GenBank/DDBJ whole genome shotgun (WGS) entry which is preliminary data.</text>
</comment>
<evidence type="ECO:0000256" key="3">
    <source>
        <dbReference type="ARBA" id="ARBA00022827"/>
    </source>
</evidence>
<dbReference type="InterPro" id="IPR036188">
    <property type="entry name" value="FAD/NAD-bd_sf"/>
</dbReference>
<gene>
    <name evidence="8" type="ORF">OOJ09_27015</name>
</gene>
<keyword evidence="3" id="KW-0274">FAD</keyword>
<dbReference type="Gene3D" id="3.50.50.60">
    <property type="entry name" value="FAD/NAD(P)-binding domain"/>
    <property type="match status" value="1"/>
</dbReference>
<keyword evidence="4" id="KW-0521">NADP</keyword>
<accession>A0ABT4R1Z6</accession>
<dbReference type="InterPro" id="IPR020946">
    <property type="entry name" value="Flavin_mOase-like"/>
</dbReference>
<keyword evidence="9" id="KW-1185">Reference proteome</keyword>
<dbReference type="SUPFAM" id="SSF51905">
    <property type="entry name" value="FAD/NAD(P)-binding domain"/>
    <property type="match status" value="2"/>
</dbReference>
<evidence type="ECO:0000256" key="6">
    <source>
        <dbReference type="ARBA" id="ARBA00034528"/>
    </source>
</evidence>
<evidence type="ECO:0000256" key="5">
    <source>
        <dbReference type="ARBA" id="ARBA00023002"/>
    </source>
</evidence>
<proteinExistence type="inferred from homology"/>
<name>A0ABT4R1Z6_9HYPH</name>
<reference evidence="8" key="1">
    <citation type="submission" date="2022-11" db="EMBL/GenBank/DDBJ databases">
        <authorList>
            <person name="Coimbra C."/>
        </authorList>
    </citation>
    <scope>NUCLEOTIDE SEQUENCE</scope>
    <source>
        <strain evidence="8">Jales19</strain>
    </source>
</reference>
<evidence type="ECO:0000313" key="9">
    <source>
        <dbReference type="Proteomes" id="UP001152178"/>
    </source>
</evidence>
<comment type="similarity">
    <text evidence="1">Belongs to the FMO family.</text>
</comment>
<dbReference type="PANTHER" id="PTHR23023">
    <property type="entry name" value="DIMETHYLANILINE MONOOXYGENASE"/>
    <property type="match status" value="1"/>
</dbReference>
<dbReference type="InterPro" id="IPR050346">
    <property type="entry name" value="FMO-like"/>
</dbReference>
<dbReference type="EMBL" id="JAPFQA010000018">
    <property type="protein sequence ID" value="MCZ8547851.1"/>
    <property type="molecule type" value="Genomic_DNA"/>
</dbReference>
<protein>
    <recommendedName>
        <fullName evidence="7">Trimethylamine monooxygenase</fullName>
        <ecNumber evidence="6">1.14.13.148</ecNumber>
    </recommendedName>
</protein>
<evidence type="ECO:0000256" key="7">
    <source>
        <dbReference type="ARBA" id="ARBA00035159"/>
    </source>
</evidence>
<dbReference type="Pfam" id="PF00743">
    <property type="entry name" value="FMO-like"/>
    <property type="match status" value="1"/>
</dbReference>
<dbReference type="EC" id="1.14.13.148" evidence="6"/>
<dbReference type="PRINTS" id="PR00370">
    <property type="entry name" value="FMOXYGENASE"/>
</dbReference>
<dbReference type="InterPro" id="IPR000960">
    <property type="entry name" value="Flavin_mOase"/>
</dbReference>
<sequence length="517" mass="54576">MTASHVEIHPGNHVAVIGAGPGGLAAAAWLSRNGFEPVVFEVAERLGGQWNAGQPMSGTWAGMRTNTSRVLSAFSDLDHAPGTPVYPTQAEMLAYLERYAAATGTARRIRTGTPVERLERHADGGWLVTSRANGALRAERFGRVVVATGRQARPHMPEVAGIGGFTGSGGVRHSMHYQGAAAYRGLSVLVTGCSISALEIASELAAGGAARVSVASRRQRYVLGKLLAGVPADHLAFTRFAALAGPVTPPEMLAAGLKGFVVGTSGSPEQFGAPRPDDNIFAAGLTQSQNYLPLVAEGRIAPRPWIERVEGDTVCFTDGTSEQVDAIIMGTGYALSLPFLGRDIAEALELDGQHVTLADHTFHPDLEGLAFIGLYDQVGPLLPVLELQARWLSYVWSGRVAAPSRTELDEGLAASRAARNGPPQVLMHDMAVLFARRIGAEPDPRRWPDLTRALMFGPLSPASFRLEGPDRLPEAPARTRAAAAAFGAIASNEMTPDEAARWAMIEAAALAPVGEAA</sequence>
<evidence type="ECO:0000256" key="1">
    <source>
        <dbReference type="ARBA" id="ARBA00009183"/>
    </source>
</evidence>
<dbReference type="Proteomes" id="UP001152178">
    <property type="component" value="Unassembled WGS sequence"/>
</dbReference>
<keyword evidence="5" id="KW-0560">Oxidoreductase</keyword>
<keyword evidence="2" id="KW-0285">Flavoprotein</keyword>
<dbReference type="RefSeq" id="WP_269908117.1">
    <property type="nucleotide sequence ID" value="NZ_JAPFQA010000018.1"/>
</dbReference>
<dbReference type="PIRSF" id="PIRSF000332">
    <property type="entry name" value="FMO"/>
    <property type="match status" value="1"/>
</dbReference>
<evidence type="ECO:0000313" key="8">
    <source>
        <dbReference type="EMBL" id="MCZ8547851.1"/>
    </source>
</evidence>